<dbReference type="InterPro" id="IPR027878">
    <property type="entry name" value="DUF4551"/>
</dbReference>
<dbReference type="Ensembl" id="ENSPNYT00000014043.1">
    <property type="protein sequence ID" value="ENSPNYP00000013703.1"/>
    <property type="gene ID" value="ENSPNYG00000010387.1"/>
</dbReference>
<protein>
    <submittedName>
        <fullName evidence="2">Uncharacterized protein</fullName>
    </submittedName>
</protein>
<dbReference type="PANTHER" id="PTHR35354">
    <property type="entry name" value="RGD1561648"/>
    <property type="match status" value="1"/>
</dbReference>
<sequence length="659" mass="74650">MFRSSSLTNQRADALTARVIGALPTAHCPEPGQNQRRVFILTRLFKRTGWSWTCEHLPRDKAAVEISEVLPAAPRSGPVMAHSGSWSLLCRRNARLDSFLQRKLERRVYERIRAYEPCVVLSESINKVYMHVVLSDECVYLTEYSPRTLTAAVSFRRVRYIELVNDIPDFLSGKHQERCQHIRIVYVTKKPAAKQRTWLKRAKKEGLPPAAPSSRRNSHCPEITSTLQGFSTESSQWRKEELPPVLKHTRSASCPNPETLGLTRVPQPPPFYSPLVSPASSPLLSEKSLKTLESGQLQRRIGSVLSRLLRRGCVDSEEEWEAELHLYAVSEKSRLYLHLQSLWNSFSIRSTLLLDPLYRRRNCVSLSAAAISWERTAHLFGQLSSELLQDGSSVESMYLLLQELRTAAHRSVTLRRLFWRSSEVCTFLLCTLEGCLHGRQSLGGLYTADQLLLSSLIVDTLAIMFRETEVEAARLSLLSAKKGALASRMLLALICDPQPQTHSGGFLTYSELQALLPEYLDTAASLLFELLLVGHVTSRCVSAENFLSVGWILRVLQPHPHLLSFIGYQVQQVVLVLTGLQVSVPSPVQSVLLFQRLHLLLACLQYNSQLAQHLRSHFREEFRYSVMPSGSEVKLPPHYPISRPTLRLVEHIRTLMLLR</sequence>
<dbReference type="AlphaFoldDB" id="A0A3B4FVR5"/>
<proteinExistence type="predicted"/>
<feature type="region of interest" description="Disordered" evidence="1">
    <location>
        <begin position="202"/>
        <end position="221"/>
    </location>
</feature>
<reference evidence="2" key="1">
    <citation type="submission" date="2023-09" db="UniProtKB">
        <authorList>
            <consortium name="Ensembl"/>
        </authorList>
    </citation>
    <scope>IDENTIFICATION</scope>
</reference>
<dbReference type="GeneTree" id="ENSGT00390000018424"/>
<name>A0A3B4FVR5_9CICH</name>
<dbReference type="Pfam" id="PF15087">
    <property type="entry name" value="DUF4551"/>
    <property type="match status" value="1"/>
</dbReference>
<evidence type="ECO:0000256" key="1">
    <source>
        <dbReference type="SAM" id="MobiDB-lite"/>
    </source>
</evidence>
<dbReference type="PANTHER" id="PTHR35354:SF1">
    <property type="entry name" value="RGD1561648"/>
    <property type="match status" value="1"/>
</dbReference>
<organism evidence="2">
    <name type="scientific">Pundamilia nyererei</name>
    <dbReference type="NCBI Taxonomy" id="303518"/>
    <lineage>
        <taxon>Eukaryota</taxon>
        <taxon>Metazoa</taxon>
        <taxon>Chordata</taxon>
        <taxon>Craniata</taxon>
        <taxon>Vertebrata</taxon>
        <taxon>Euteleostomi</taxon>
        <taxon>Actinopterygii</taxon>
        <taxon>Neopterygii</taxon>
        <taxon>Teleostei</taxon>
        <taxon>Neoteleostei</taxon>
        <taxon>Acanthomorphata</taxon>
        <taxon>Ovalentaria</taxon>
        <taxon>Cichlomorphae</taxon>
        <taxon>Cichliformes</taxon>
        <taxon>Cichlidae</taxon>
        <taxon>African cichlids</taxon>
        <taxon>Pseudocrenilabrinae</taxon>
        <taxon>Haplochromini</taxon>
        <taxon>Pundamilia</taxon>
    </lineage>
</organism>
<accession>A0A3B4FVR5</accession>
<evidence type="ECO:0000313" key="2">
    <source>
        <dbReference type="Ensembl" id="ENSPNYP00000013703.1"/>
    </source>
</evidence>